<feature type="region of interest" description="Disordered" evidence="1">
    <location>
        <begin position="633"/>
        <end position="673"/>
    </location>
</feature>
<feature type="compositionally biased region" description="Basic and acidic residues" evidence="1">
    <location>
        <begin position="653"/>
        <end position="673"/>
    </location>
</feature>
<evidence type="ECO:0000313" key="3">
    <source>
        <dbReference type="EMBL" id="DAZ94564.1"/>
    </source>
</evidence>
<feature type="domain" description="CCHC-type" evidence="2">
    <location>
        <begin position="412"/>
        <end position="429"/>
    </location>
</feature>
<sequence>MISFDTFTAAGAVSPSSEGSESGNVPLIVEGDAVFERRRSSSSQHATSQEEDEEESDGERELDEDAAAEAAFDLFHVSSPESKPQQWLRLLTMQHQAGDARVALVNQLMRMANVNELLLSKATEEQIASAADEAITDEILASVDREDRRRQSITSAQHFYDATAMDHGAHYSPYRVLELVDLLDSTTGGMVKRILTKVRRRTPFSHAVGGDADATVEFCRFCAAFVDHSSQQHRCRICRESGTHRSRNCNRRGVYTPESTSSAPTSGGAKHLCSFCDAWVFHASEHHRCRICGELGTHSSKNCAKRTAGEGYRWRGSPVDTLHDRKFCVLCDAWRFHTTEEHRCRQCQALGDHRSKNCALNSGKSVDANSANQNQRAPAAPPASASPPNSNKVLEYCNFCAKHVTHRSDEHICHLCRATGAHRSLDCPHRKANGAQAVLSYSVSTASRVRDRVLETIPMVLPATATTLVFNSMDKVGDVDTILRKTLQRLGVWSGGSQTPIATPYAAPVSASRQCVASTTSANATAVYVLAYAEGHSVVPERILKYMRLLMHHDVSTNAFSVVVRYDSRSSQWELQRPGMVTPQSLPSSPTLSAQLQRRMAKYTLQVLLGAREKLISQVAAQRQCQQQRQFVLNDDDDDEQSDQQDQQFQAEETQKNAAKQDESEVVDERTAP</sequence>
<evidence type="ECO:0000259" key="2">
    <source>
        <dbReference type="SMART" id="SM00343"/>
    </source>
</evidence>
<feature type="domain" description="CCHC-type" evidence="2">
    <location>
        <begin position="234"/>
        <end position="251"/>
    </location>
</feature>
<protein>
    <recommendedName>
        <fullName evidence="2">CCHC-type domain-containing protein</fullName>
    </recommendedName>
</protein>
<feature type="region of interest" description="Disordered" evidence="1">
    <location>
        <begin position="368"/>
        <end position="388"/>
    </location>
</feature>
<dbReference type="EMBL" id="DAKRPA010000244">
    <property type="protein sequence ID" value="DAZ94564.1"/>
    <property type="molecule type" value="Genomic_DNA"/>
</dbReference>
<name>A0AAV2YN91_9STRA</name>
<dbReference type="Proteomes" id="UP001146120">
    <property type="component" value="Unassembled WGS sequence"/>
</dbReference>
<dbReference type="SMART" id="SM00343">
    <property type="entry name" value="ZnF_C2HC"/>
    <property type="match status" value="4"/>
</dbReference>
<feature type="domain" description="CCHC-type" evidence="2">
    <location>
        <begin position="343"/>
        <end position="360"/>
    </location>
</feature>
<reference evidence="3" key="1">
    <citation type="submission" date="2022-11" db="EMBL/GenBank/DDBJ databases">
        <authorList>
            <person name="Morgan W.R."/>
            <person name="Tartar A."/>
        </authorList>
    </citation>
    <scope>NUCLEOTIDE SEQUENCE</scope>
    <source>
        <strain evidence="3">ARSEF 373</strain>
    </source>
</reference>
<organism evidence="3 4">
    <name type="scientific">Lagenidium giganteum</name>
    <dbReference type="NCBI Taxonomy" id="4803"/>
    <lineage>
        <taxon>Eukaryota</taxon>
        <taxon>Sar</taxon>
        <taxon>Stramenopiles</taxon>
        <taxon>Oomycota</taxon>
        <taxon>Peronosporomycetes</taxon>
        <taxon>Pythiales</taxon>
        <taxon>Pythiaceae</taxon>
    </lineage>
</organism>
<dbReference type="GO" id="GO:0003676">
    <property type="term" value="F:nucleic acid binding"/>
    <property type="evidence" value="ECO:0007669"/>
    <property type="project" value="InterPro"/>
</dbReference>
<feature type="domain" description="CCHC-type" evidence="2">
    <location>
        <begin position="288"/>
        <end position="305"/>
    </location>
</feature>
<feature type="compositionally biased region" description="Low complexity" evidence="1">
    <location>
        <begin position="368"/>
        <end position="378"/>
    </location>
</feature>
<feature type="compositionally biased region" description="Acidic residues" evidence="1">
    <location>
        <begin position="634"/>
        <end position="643"/>
    </location>
</feature>
<dbReference type="InterPro" id="IPR001878">
    <property type="entry name" value="Znf_CCHC"/>
</dbReference>
<feature type="compositionally biased region" description="Polar residues" evidence="1">
    <location>
        <begin position="14"/>
        <end position="23"/>
    </location>
</feature>
<gene>
    <name evidence="3" type="ORF">N0F65_004180</name>
</gene>
<accession>A0AAV2YN91</accession>
<dbReference type="AlphaFoldDB" id="A0AAV2YN91"/>
<evidence type="ECO:0000256" key="1">
    <source>
        <dbReference type="SAM" id="MobiDB-lite"/>
    </source>
</evidence>
<feature type="region of interest" description="Disordered" evidence="1">
    <location>
        <begin position="1"/>
        <end position="63"/>
    </location>
</feature>
<proteinExistence type="predicted"/>
<comment type="caution">
    <text evidence="3">The sequence shown here is derived from an EMBL/GenBank/DDBJ whole genome shotgun (WGS) entry which is preliminary data.</text>
</comment>
<evidence type="ECO:0000313" key="4">
    <source>
        <dbReference type="Proteomes" id="UP001146120"/>
    </source>
</evidence>
<dbReference type="GO" id="GO:0008270">
    <property type="term" value="F:zinc ion binding"/>
    <property type="evidence" value="ECO:0007669"/>
    <property type="project" value="InterPro"/>
</dbReference>
<keyword evidence="4" id="KW-1185">Reference proteome</keyword>
<reference evidence="3" key="2">
    <citation type="journal article" date="2023" name="Microbiol Resour">
        <title>Decontamination and Annotation of the Draft Genome Sequence of the Oomycete Lagenidium giganteum ARSEF 373.</title>
        <authorList>
            <person name="Morgan W.R."/>
            <person name="Tartar A."/>
        </authorList>
    </citation>
    <scope>NUCLEOTIDE SEQUENCE</scope>
    <source>
        <strain evidence="3">ARSEF 373</strain>
    </source>
</reference>
<feature type="compositionally biased region" description="Acidic residues" evidence="1">
    <location>
        <begin position="49"/>
        <end position="63"/>
    </location>
</feature>